<organism evidence="1 2">
    <name type="scientific">Owenia fusiformis</name>
    <name type="common">Polychaete worm</name>
    <dbReference type="NCBI Taxonomy" id="6347"/>
    <lineage>
        <taxon>Eukaryota</taxon>
        <taxon>Metazoa</taxon>
        <taxon>Spiralia</taxon>
        <taxon>Lophotrochozoa</taxon>
        <taxon>Annelida</taxon>
        <taxon>Polychaeta</taxon>
        <taxon>Sedentaria</taxon>
        <taxon>Canalipalpata</taxon>
        <taxon>Sabellida</taxon>
        <taxon>Oweniida</taxon>
        <taxon>Oweniidae</taxon>
        <taxon>Owenia</taxon>
    </lineage>
</organism>
<dbReference type="EMBL" id="CAIIXF020000008">
    <property type="protein sequence ID" value="CAH1791277.1"/>
    <property type="molecule type" value="Genomic_DNA"/>
</dbReference>
<evidence type="ECO:0000313" key="1">
    <source>
        <dbReference type="EMBL" id="CAH1791277.1"/>
    </source>
</evidence>
<dbReference type="AlphaFoldDB" id="A0A8J1U783"/>
<sequence length="262" mass="29114">MAVFVKNDITSTGADTLKLQLDMLAVLEANMLNGEHNGLITYHFARPDPNDPYRVQYIEVYGSPESFVNHLTPEAMDLLTTNLAPANLTRFDKNIFGTNLDNNQDVLDILKPFGVDKMPNIAKGYILHPNAIFKDSLSDQKPTMVDFIMKTKHREDVKSQIDELVKMAKADILTMAATEHDDIIELTEICGSNSALVNHLGAPEAKSIIGKMESLCESVYVNVYGETHEGTKEMLKDFGFETNYINTDAGFILNPNPDSNGK</sequence>
<protein>
    <submittedName>
        <fullName evidence="1">Uncharacterized protein</fullName>
    </submittedName>
</protein>
<comment type="caution">
    <text evidence="1">The sequence shown here is derived from an EMBL/GenBank/DDBJ whole genome shotgun (WGS) entry which is preliminary data.</text>
</comment>
<dbReference type="Proteomes" id="UP000749559">
    <property type="component" value="Unassembled WGS sequence"/>
</dbReference>
<keyword evidence="2" id="KW-1185">Reference proteome</keyword>
<accession>A0A8J1U783</accession>
<reference evidence="1" key="1">
    <citation type="submission" date="2022-03" db="EMBL/GenBank/DDBJ databases">
        <authorList>
            <person name="Martin C."/>
        </authorList>
    </citation>
    <scope>NUCLEOTIDE SEQUENCE</scope>
</reference>
<gene>
    <name evidence="1" type="ORF">OFUS_LOCUS16375</name>
</gene>
<name>A0A8J1U783_OWEFU</name>
<evidence type="ECO:0000313" key="2">
    <source>
        <dbReference type="Proteomes" id="UP000749559"/>
    </source>
</evidence>
<proteinExistence type="predicted"/>